<dbReference type="EMBL" id="VJMJ01000098">
    <property type="protein sequence ID" value="KAF0735408.1"/>
    <property type="molecule type" value="Genomic_DNA"/>
</dbReference>
<dbReference type="VEuPathDB" id="FungiDB:AeMF1_013800"/>
<comment type="caution">
    <text evidence="1">The sequence shown here is derived from an EMBL/GenBank/DDBJ whole genome shotgun (WGS) entry which is preliminary data.</text>
</comment>
<accession>A0A6G0X6B4</accession>
<keyword evidence="2" id="KW-1185">Reference proteome</keyword>
<sequence>MACEFFHVDCGKSANLFRGMYFRRYTNYGCNVLRCFPHCCPHNDKRGCGTSISVRLTATSLIDPVRIQAFATCQPCSMPQIQEGNYLPVAMFENRRSSANPGGKWLQGRLDLSSRLPCFHFNADKTEGWHYDWKGGASVMQRLEKHQLCVYVVIAHKSDPSRYKVVASATSSPFLLGSYRRALFPPGKSTATPTLEKPAVLSHAEVHSSSAAILYDMRRFCQSLMISDFPNDWRQFEQVLFREFQAWFNVEISPSELVHSKGKEELFIGDFRGARKATLRLLRWWMSPSTQRAMRNYLRKASAEMPASAVDIVYEKCNKDLAKGLEQVEPRAMKLFLQSRKRMEHDNTRSGDEDLAVFAKMWKSPMQAWVESSGDEHVNGEWLVDLPHSRITFLWSSVSFLCMSQVLTMIFGLRINLTGDILQVQSLIQRVPAGPASFVLDSVPRRMETLLNGEPWTALDPTMIQGDYIGWRENNTHFLWLYGWPKFAGGLCYVLQLQVSNPQEDLIVVECTLETCQFNTPRDFESRTSEERIFRSDTTALEKSMNPVMCYRRRS</sequence>
<evidence type="ECO:0000313" key="2">
    <source>
        <dbReference type="Proteomes" id="UP000481153"/>
    </source>
</evidence>
<reference evidence="1 2" key="1">
    <citation type="submission" date="2019-07" db="EMBL/GenBank/DDBJ databases">
        <title>Genomics analysis of Aphanomyces spp. identifies a new class of oomycete effector associated with host adaptation.</title>
        <authorList>
            <person name="Gaulin E."/>
        </authorList>
    </citation>
    <scope>NUCLEOTIDE SEQUENCE [LARGE SCALE GENOMIC DNA]</scope>
    <source>
        <strain evidence="1 2">ATCC 201684</strain>
    </source>
</reference>
<protein>
    <submittedName>
        <fullName evidence="1">Uncharacterized protein</fullName>
    </submittedName>
</protein>
<dbReference type="AlphaFoldDB" id="A0A6G0X6B4"/>
<organism evidence="1 2">
    <name type="scientific">Aphanomyces euteiches</name>
    <dbReference type="NCBI Taxonomy" id="100861"/>
    <lineage>
        <taxon>Eukaryota</taxon>
        <taxon>Sar</taxon>
        <taxon>Stramenopiles</taxon>
        <taxon>Oomycota</taxon>
        <taxon>Saprolegniomycetes</taxon>
        <taxon>Saprolegniales</taxon>
        <taxon>Verrucalvaceae</taxon>
        <taxon>Aphanomyces</taxon>
    </lineage>
</organism>
<proteinExistence type="predicted"/>
<gene>
    <name evidence="1" type="ORF">Ae201684_008098</name>
</gene>
<name>A0A6G0X6B4_9STRA</name>
<dbReference type="Proteomes" id="UP000481153">
    <property type="component" value="Unassembled WGS sequence"/>
</dbReference>
<evidence type="ECO:0000313" key="1">
    <source>
        <dbReference type="EMBL" id="KAF0735408.1"/>
    </source>
</evidence>